<accession>A0A834XN70</accession>
<sequence length="381" mass="43770">MECIIKRIVNKRTICLLTNTRYAHTNPEPYYRKNNKNILDKEKKPHPYGKIHNWRSKQIFIEDMLKQVIYNKDGLVGLNKPYGISARTLDDNPNRNKSPSGIVHEVSYTLSDVLPMLAKELNYESLRIIRTPEKFTSGVTLLGSDEKIEAGVVKSLRIAEADRIIPRTYWTITRRVPGQPQGEKRLAMKLKRPEHFKRPVPVIVEKWGSNERERGEIKILNIQYKIIGNSTHNLASLVEIKSSTTQWHAIRLFAASNLLCPILGDRIYGSRSQIVLGKLIEINPLIEAAHVPPKNEKEILDLIKIQSYRDTIIPAHIHLKEIYLPSFLKKDNNVTIKAPLFPYFEYTLDRLRIDTKSPPSSSIDSNENVTVNEDVVNKNVQ</sequence>
<organism evidence="4 5">
    <name type="scientific">Aphidius gifuensis</name>
    <name type="common">Parasitoid wasp</name>
    <dbReference type="NCBI Taxonomy" id="684658"/>
    <lineage>
        <taxon>Eukaryota</taxon>
        <taxon>Metazoa</taxon>
        <taxon>Ecdysozoa</taxon>
        <taxon>Arthropoda</taxon>
        <taxon>Hexapoda</taxon>
        <taxon>Insecta</taxon>
        <taxon>Pterygota</taxon>
        <taxon>Neoptera</taxon>
        <taxon>Endopterygota</taxon>
        <taxon>Hymenoptera</taxon>
        <taxon>Apocrita</taxon>
        <taxon>Ichneumonoidea</taxon>
        <taxon>Braconidae</taxon>
        <taxon>Aphidiinae</taxon>
        <taxon>Aphidius</taxon>
    </lineage>
</organism>
<dbReference type="Proteomes" id="UP000639338">
    <property type="component" value="Unassembled WGS sequence"/>
</dbReference>
<dbReference type="PANTHER" id="PTHR21600">
    <property type="entry name" value="MITOCHONDRIAL RNA PSEUDOURIDINE SYNTHASE"/>
    <property type="match status" value="1"/>
</dbReference>
<dbReference type="InterPro" id="IPR050188">
    <property type="entry name" value="RluA_PseudoU_synthase"/>
</dbReference>
<name>A0A834XN70_APHGI</name>
<dbReference type="InterPro" id="IPR020103">
    <property type="entry name" value="PsdUridine_synth_cat_dom_sf"/>
</dbReference>
<gene>
    <name evidence="4" type="ORF">HCN44_008551</name>
</gene>
<dbReference type="Gene3D" id="3.30.2350.10">
    <property type="entry name" value="Pseudouridine synthase"/>
    <property type="match status" value="1"/>
</dbReference>
<proteinExistence type="inferred from homology"/>
<reference evidence="4 5" key="1">
    <citation type="submission" date="2020-08" db="EMBL/GenBank/DDBJ databases">
        <title>Aphidius gifuensis genome sequencing and assembly.</title>
        <authorList>
            <person name="Du Z."/>
        </authorList>
    </citation>
    <scope>NUCLEOTIDE SEQUENCE [LARGE SCALE GENOMIC DNA]</scope>
    <source>
        <strain evidence="4">YNYX2018</strain>
        <tissue evidence="4">Adults</tissue>
    </source>
</reference>
<comment type="caution">
    <text evidence="4">The sequence shown here is derived from an EMBL/GenBank/DDBJ whole genome shotgun (WGS) entry which is preliminary data.</text>
</comment>
<evidence type="ECO:0000313" key="4">
    <source>
        <dbReference type="EMBL" id="KAF7989877.1"/>
    </source>
</evidence>
<dbReference type="OrthoDB" id="428658at2759"/>
<dbReference type="AlphaFoldDB" id="A0A834XN70"/>
<dbReference type="GO" id="GO:0001522">
    <property type="term" value="P:pseudouridine synthesis"/>
    <property type="evidence" value="ECO:0007669"/>
    <property type="project" value="InterPro"/>
</dbReference>
<dbReference type="SUPFAM" id="SSF55120">
    <property type="entry name" value="Pseudouridine synthase"/>
    <property type="match status" value="1"/>
</dbReference>
<dbReference type="GO" id="GO:0003723">
    <property type="term" value="F:RNA binding"/>
    <property type="evidence" value="ECO:0007669"/>
    <property type="project" value="InterPro"/>
</dbReference>
<comment type="similarity">
    <text evidence="2">Belongs to the pseudouridine synthase RluA family.</text>
</comment>
<dbReference type="EMBL" id="JACMRX010000005">
    <property type="protein sequence ID" value="KAF7989877.1"/>
    <property type="molecule type" value="Genomic_DNA"/>
</dbReference>
<evidence type="ECO:0000256" key="1">
    <source>
        <dbReference type="ARBA" id="ARBA00001166"/>
    </source>
</evidence>
<protein>
    <submittedName>
        <fullName evidence="4">Uncharacterized protein</fullName>
    </submittedName>
</protein>
<keyword evidence="5" id="KW-1185">Reference proteome</keyword>
<dbReference type="PANTHER" id="PTHR21600:SF83">
    <property type="entry name" value="PSEUDOURIDYLATE SYNTHASE RPUSD4, MITOCHONDRIAL"/>
    <property type="match status" value="1"/>
</dbReference>
<keyword evidence="3" id="KW-0413">Isomerase</keyword>
<evidence type="ECO:0000256" key="2">
    <source>
        <dbReference type="ARBA" id="ARBA00010876"/>
    </source>
</evidence>
<evidence type="ECO:0000313" key="5">
    <source>
        <dbReference type="Proteomes" id="UP000639338"/>
    </source>
</evidence>
<comment type="catalytic activity">
    <reaction evidence="1">
        <text>a uridine in mRNA = a pseudouridine in mRNA</text>
        <dbReference type="Rhea" id="RHEA:56644"/>
        <dbReference type="Rhea" id="RHEA-COMP:14658"/>
        <dbReference type="Rhea" id="RHEA-COMP:14659"/>
        <dbReference type="ChEBI" id="CHEBI:65314"/>
        <dbReference type="ChEBI" id="CHEBI:65315"/>
    </reaction>
</comment>
<dbReference type="GO" id="GO:0009982">
    <property type="term" value="F:pseudouridine synthase activity"/>
    <property type="evidence" value="ECO:0007669"/>
    <property type="project" value="InterPro"/>
</dbReference>
<evidence type="ECO:0000256" key="3">
    <source>
        <dbReference type="ARBA" id="ARBA00023235"/>
    </source>
</evidence>